<reference evidence="1" key="1">
    <citation type="journal article" date="2022" name="Int. J. Mol. Sci.">
        <title>Draft Genome of Tanacetum Coccineum: Genomic Comparison of Closely Related Tanacetum-Family Plants.</title>
        <authorList>
            <person name="Yamashiro T."/>
            <person name="Shiraishi A."/>
            <person name="Nakayama K."/>
            <person name="Satake H."/>
        </authorList>
    </citation>
    <scope>NUCLEOTIDE SEQUENCE</scope>
</reference>
<name>A0ABQ4WS10_9ASTR</name>
<evidence type="ECO:0000313" key="2">
    <source>
        <dbReference type="Proteomes" id="UP001151760"/>
    </source>
</evidence>
<reference evidence="1" key="2">
    <citation type="submission" date="2022-01" db="EMBL/GenBank/DDBJ databases">
        <authorList>
            <person name="Yamashiro T."/>
            <person name="Shiraishi A."/>
            <person name="Satake H."/>
            <person name="Nakayama K."/>
        </authorList>
    </citation>
    <scope>NUCLEOTIDE SEQUENCE</scope>
</reference>
<protein>
    <submittedName>
        <fullName evidence="1">Uncharacterized protein</fullName>
    </submittedName>
</protein>
<keyword evidence="2" id="KW-1185">Reference proteome</keyword>
<gene>
    <name evidence="1" type="ORF">Tco_0629051</name>
</gene>
<organism evidence="1 2">
    <name type="scientific">Tanacetum coccineum</name>
    <dbReference type="NCBI Taxonomy" id="301880"/>
    <lineage>
        <taxon>Eukaryota</taxon>
        <taxon>Viridiplantae</taxon>
        <taxon>Streptophyta</taxon>
        <taxon>Embryophyta</taxon>
        <taxon>Tracheophyta</taxon>
        <taxon>Spermatophyta</taxon>
        <taxon>Magnoliopsida</taxon>
        <taxon>eudicotyledons</taxon>
        <taxon>Gunneridae</taxon>
        <taxon>Pentapetalae</taxon>
        <taxon>asterids</taxon>
        <taxon>campanulids</taxon>
        <taxon>Asterales</taxon>
        <taxon>Asteraceae</taxon>
        <taxon>Asteroideae</taxon>
        <taxon>Anthemideae</taxon>
        <taxon>Anthemidinae</taxon>
        <taxon>Tanacetum</taxon>
    </lineage>
</organism>
<proteinExistence type="predicted"/>
<sequence length="85" mass="10071">METRVREVVNLRVSHQADVHKRESSEFYSRHHDAQKDRAVVRAEIDILRKEMLAYEQETIETHDHAVEHIIRTQALEARARVDTL</sequence>
<dbReference type="EMBL" id="BQNB010008885">
    <property type="protein sequence ID" value="GJS55689.1"/>
    <property type="molecule type" value="Genomic_DNA"/>
</dbReference>
<dbReference type="Proteomes" id="UP001151760">
    <property type="component" value="Unassembled WGS sequence"/>
</dbReference>
<comment type="caution">
    <text evidence="1">The sequence shown here is derived from an EMBL/GenBank/DDBJ whole genome shotgun (WGS) entry which is preliminary data.</text>
</comment>
<accession>A0ABQ4WS10</accession>
<evidence type="ECO:0000313" key="1">
    <source>
        <dbReference type="EMBL" id="GJS55689.1"/>
    </source>
</evidence>